<dbReference type="PANTHER" id="PTHR12883:SF0">
    <property type="entry name" value="PAT COMPLEX SUBUNIT CCDC47"/>
    <property type="match status" value="1"/>
</dbReference>
<evidence type="ECO:0000256" key="6">
    <source>
        <dbReference type="SAM" id="MobiDB-lite"/>
    </source>
</evidence>
<feature type="non-terminal residue" evidence="8">
    <location>
        <position position="344"/>
    </location>
</feature>
<dbReference type="EMBL" id="KV454479">
    <property type="protein sequence ID" value="ODV61318.1"/>
    <property type="molecule type" value="Genomic_DNA"/>
</dbReference>
<name>A0A1D2VI46_9ASCO</name>
<keyword evidence="3 7" id="KW-1133">Transmembrane helix</keyword>
<evidence type="ECO:0000313" key="9">
    <source>
        <dbReference type="Proteomes" id="UP000095038"/>
    </source>
</evidence>
<dbReference type="Proteomes" id="UP000095038">
    <property type="component" value="Unassembled WGS sequence"/>
</dbReference>
<dbReference type="OrthoDB" id="10039147at2759"/>
<dbReference type="Pfam" id="PF07946">
    <property type="entry name" value="CCDC47"/>
    <property type="match status" value="1"/>
</dbReference>
<comment type="subcellular location">
    <subcellularLocation>
        <location evidence="1">Membrane</location>
        <topology evidence="1">Single-pass membrane protein</topology>
    </subcellularLocation>
</comment>
<dbReference type="InterPro" id="IPR012879">
    <property type="entry name" value="CCDC47"/>
</dbReference>
<organism evidence="8 9">
    <name type="scientific">Ascoidea rubescens DSM 1968</name>
    <dbReference type="NCBI Taxonomy" id="1344418"/>
    <lineage>
        <taxon>Eukaryota</taxon>
        <taxon>Fungi</taxon>
        <taxon>Dikarya</taxon>
        <taxon>Ascomycota</taxon>
        <taxon>Saccharomycotina</taxon>
        <taxon>Saccharomycetes</taxon>
        <taxon>Ascoideaceae</taxon>
        <taxon>Ascoidea</taxon>
    </lineage>
</organism>
<evidence type="ECO:0000256" key="4">
    <source>
        <dbReference type="ARBA" id="ARBA00023136"/>
    </source>
</evidence>
<reference evidence="9" key="1">
    <citation type="submission" date="2016-05" db="EMBL/GenBank/DDBJ databases">
        <title>Comparative genomics of biotechnologically important yeasts.</title>
        <authorList>
            <consortium name="DOE Joint Genome Institute"/>
            <person name="Riley R."/>
            <person name="Haridas S."/>
            <person name="Wolfe K.H."/>
            <person name="Lopes M.R."/>
            <person name="Hittinger C.T."/>
            <person name="Goker M."/>
            <person name="Salamov A."/>
            <person name="Wisecaver J."/>
            <person name="Long T.M."/>
            <person name="Aerts A.L."/>
            <person name="Barry K."/>
            <person name="Choi C."/>
            <person name="Clum A."/>
            <person name="Coughlan A.Y."/>
            <person name="Deshpande S."/>
            <person name="Douglass A.P."/>
            <person name="Hanson S.J."/>
            <person name="Klenk H.-P."/>
            <person name="Labutti K."/>
            <person name="Lapidus A."/>
            <person name="Lindquist E."/>
            <person name="Lipzen A."/>
            <person name="Meier-Kolthoff J.P."/>
            <person name="Ohm R.A."/>
            <person name="Otillar R.P."/>
            <person name="Pangilinan J."/>
            <person name="Peng Y."/>
            <person name="Rokas A."/>
            <person name="Rosa C.A."/>
            <person name="Scheuner C."/>
            <person name="Sibirny A.A."/>
            <person name="Slot J.C."/>
            <person name="Stielow J.B."/>
            <person name="Sun H."/>
            <person name="Kurtzman C.P."/>
            <person name="Blackwell M."/>
            <person name="Grigoriev I.V."/>
            <person name="Jeffries T.W."/>
        </authorList>
    </citation>
    <scope>NUCLEOTIDE SEQUENCE [LARGE SCALE GENOMIC DNA]</scope>
    <source>
        <strain evidence="9">DSM 1968</strain>
    </source>
</reference>
<evidence type="ECO:0000256" key="1">
    <source>
        <dbReference type="ARBA" id="ARBA00004167"/>
    </source>
</evidence>
<dbReference type="AlphaFoldDB" id="A0A1D2VI46"/>
<feature type="transmembrane region" description="Helical" evidence="7">
    <location>
        <begin position="12"/>
        <end position="31"/>
    </location>
</feature>
<accession>A0A1D2VI46</accession>
<sequence>ERWATHNWKMEGYLLGCLLVFVVTHTVGYKINERYVSNWVDYMKDYLLRSQFFKFGVSPNNDNRIVSYIRDNDQLYTTYCTGRVNIKGFIIRLRLKARQNFILYIVQQVFSFFFESLKPDEDAVEINGTFHDNISVNSFIFAIVNKNKMNERRNENYSLSLTRTIDSPKLPNEFVFMSESAEINEAVLNKAEVLDQLAKVGDVLQYLIISDQPTYHPTTIDECKSRPSFALKLSLKSSSNGDLEKSKDSIEILLKVIDLISNNKRFEIRPEVFKKINNVRKQQVEKIIKKIELQKKEELEEKKLEEQKKIKDELKKSSPAELEKFEKLQKAKKERRMKNKQRIK</sequence>
<proteinExistence type="predicted"/>
<keyword evidence="9" id="KW-1185">Reference proteome</keyword>
<evidence type="ECO:0000256" key="2">
    <source>
        <dbReference type="ARBA" id="ARBA00022692"/>
    </source>
</evidence>
<feature type="coiled-coil region" evidence="5">
    <location>
        <begin position="281"/>
        <end position="317"/>
    </location>
</feature>
<feature type="region of interest" description="Disordered" evidence="6">
    <location>
        <begin position="324"/>
        <end position="344"/>
    </location>
</feature>
<evidence type="ECO:0000256" key="7">
    <source>
        <dbReference type="SAM" id="Phobius"/>
    </source>
</evidence>
<gene>
    <name evidence="8" type="ORF">ASCRUDRAFT_23029</name>
</gene>
<keyword evidence="2 7" id="KW-0812">Transmembrane</keyword>
<keyword evidence="5" id="KW-0175">Coiled coil</keyword>
<dbReference type="GO" id="GO:0005783">
    <property type="term" value="C:endoplasmic reticulum"/>
    <property type="evidence" value="ECO:0007669"/>
    <property type="project" value="InterPro"/>
</dbReference>
<dbReference type="InParanoid" id="A0A1D2VI46"/>
<evidence type="ECO:0000313" key="8">
    <source>
        <dbReference type="EMBL" id="ODV61318.1"/>
    </source>
</evidence>
<keyword evidence="4 7" id="KW-0472">Membrane</keyword>
<dbReference type="GO" id="GO:0005509">
    <property type="term" value="F:calcium ion binding"/>
    <property type="evidence" value="ECO:0007669"/>
    <property type="project" value="InterPro"/>
</dbReference>
<dbReference type="GO" id="GO:0032469">
    <property type="term" value="P:endoplasmic reticulum calcium ion homeostasis"/>
    <property type="evidence" value="ECO:0007669"/>
    <property type="project" value="InterPro"/>
</dbReference>
<dbReference type="GO" id="GO:0016020">
    <property type="term" value="C:membrane"/>
    <property type="evidence" value="ECO:0007669"/>
    <property type="project" value="UniProtKB-SubCell"/>
</dbReference>
<dbReference type="PANTHER" id="PTHR12883">
    <property type="entry name" value="ADIPOCYTE-SPECIFIC PROTEIN 4-RELATED"/>
    <property type="match status" value="1"/>
</dbReference>
<feature type="compositionally biased region" description="Basic residues" evidence="6">
    <location>
        <begin position="332"/>
        <end position="344"/>
    </location>
</feature>
<dbReference type="RefSeq" id="XP_020047625.1">
    <property type="nucleotide sequence ID" value="XM_020189769.1"/>
</dbReference>
<protein>
    <submittedName>
        <fullName evidence="8">DUF1682-domain-containing protein</fullName>
    </submittedName>
</protein>
<dbReference type="FunCoup" id="A0A1D2VI46">
    <property type="interactions" value="74"/>
</dbReference>
<dbReference type="STRING" id="1344418.A0A1D2VI46"/>
<dbReference type="GeneID" id="30963405"/>
<evidence type="ECO:0000256" key="5">
    <source>
        <dbReference type="SAM" id="Coils"/>
    </source>
</evidence>
<feature type="non-terminal residue" evidence="8">
    <location>
        <position position="1"/>
    </location>
</feature>
<evidence type="ECO:0000256" key="3">
    <source>
        <dbReference type="ARBA" id="ARBA00022989"/>
    </source>
</evidence>